<feature type="transmembrane region" description="Helical" evidence="2">
    <location>
        <begin position="35"/>
        <end position="54"/>
    </location>
</feature>
<keyword evidence="5" id="KW-1185">Reference proteome</keyword>
<dbReference type="PANTHER" id="PTHR30487">
    <property type="entry name" value="TYPE 4 PREPILIN-LIKE PROTEINS LEADER PEPTIDE-PROCESSING ENZYME"/>
    <property type="match status" value="1"/>
</dbReference>
<evidence type="ECO:0000256" key="1">
    <source>
        <dbReference type="ARBA" id="ARBA00005801"/>
    </source>
</evidence>
<feature type="transmembrane region" description="Helical" evidence="2">
    <location>
        <begin position="119"/>
        <end position="141"/>
    </location>
</feature>
<dbReference type="InterPro" id="IPR050882">
    <property type="entry name" value="Prepilin_peptidase/N-MTase"/>
</dbReference>
<name>A0ABX1JL64_9PSEU</name>
<comment type="caution">
    <text evidence="4">The sequence shown here is derived from an EMBL/GenBank/DDBJ whole genome shotgun (WGS) entry which is preliminary data.</text>
</comment>
<evidence type="ECO:0000313" key="4">
    <source>
        <dbReference type="EMBL" id="NKQ59002.1"/>
    </source>
</evidence>
<organism evidence="4 5">
    <name type="scientific">Amycolatopsis acididurans</name>
    <dbReference type="NCBI Taxonomy" id="2724524"/>
    <lineage>
        <taxon>Bacteria</taxon>
        <taxon>Bacillati</taxon>
        <taxon>Actinomycetota</taxon>
        <taxon>Actinomycetes</taxon>
        <taxon>Pseudonocardiales</taxon>
        <taxon>Pseudonocardiaceae</taxon>
        <taxon>Amycolatopsis</taxon>
    </lineage>
</organism>
<dbReference type="Gene3D" id="1.20.120.1220">
    <property type="match status" value="1"/>
</dbReference>
<feature type="transmembrane region" description="Helical" evidence="2">
    <location>
        <begin position="91"/>
        <end position="107"/>
    </location>
</feature>
<reference evidence="4 5" key="1">
    <citation type="submission" date="2020-04" db="EMBL/GenBank/DDBJ databases">
        <title>Novel species.</title>
        <authorList>
            <person name="Teo W.F.A."/>
            <person name="Lipun K."/>
            <person name="Srisuk N."/>
            <person name="Duangmal K."/>
        </authorList>
    </citation>
    <scope>NUCLEOTIDE SEQUENCE [LARGE SCALE GENOMIC DNA]</scope>
    <source>
        <strain evidence="4 5">K13G38</strain>
    </source>
</reference>
<comment type="similarity">
    <text evidence="1">Belongs to the peptidase A24 family.</text>
</comment>
<evidence type="ECO:0000313" key="5">
    <source>
        <dbReference type="Proteomes" id="UP000715441"/>
    </source>
</evidence>
<sequence length="198" mass="20948">MSGPLLIALWAAAGLLAGGAFTAYRRPSPSSRVAALSARLASTALTAALFALLASRIGYQFDLLPYSAFAALGITLARIDILEQRLPSPLVYFGVLVVGGLFMADAVSNSRMPDLLRALAGMLALFSFYLVLALIFAGQLGAGDVKLAALLGLTLGWRGWETIIAATFLGWRDCKTSGVIPDHGSAPDDRHDVRRGER</sequence>
<dbReference type="Pfam" id="PF01478">
    <property type="entry name" value="Peptidase_A24"/>
    <property type="match status" value="1"/>
</dbReference>
<evidence type="ECO:0000256" key="2">
    <source>
        <dbReference type="SAM" id="Phobius"/>
    </source>
</evidence>
<dbReference type="PANTHER" id="PTHR30487:SF0">
    <property type="entry name" value="PREPILIN LEADER PEPTIDASE_N-METHYLTRANSFERASE-RELATED"/>
    <property type="match status" value="1"/>
</dbReference>
<keyword evidence="2" id="KW-0472">Membrane</keyword>
<protein>
    <submittedName>
        <fullName evidence="4">Prepilin peptidase</fullName>
    </submittedName>
</protein>
<accession>A0ABX1JL64</accession>
<dbReference type="RefSeq" id="WP_168523366.1">
    <property type="nucleotide sequence ID" value="NZ_JAAXLS010000074.1"/>
</dbReference>
<proteinExistence type="inferred from homology"/>
<feature type="domain" description="Prepilin type IV endopeptidase peptidase" evidence="3">
    <location>
        <begin position="69"/>
        <end position="167"/>
    </location>
</feature>
<evidence type="ECO:0000259" key="3">
    <source>
        <dbReference type="Pfam" id="PF01478"/>
    </source>
</evidence>
<keyword evidence="2" id="KW-1133">Transmembrane helix</keyword>
<feature type="transmembrane region" description="Helical" evidence="2">
    <location>
        <begin position="147"/>
        <end position="171"/>
    </location>
</feature>
<dbReference type="Proteomes" id="UP000715441">
    <property type="component" value="Unassembled WGS sequence"/>
</dbReference>
<dbReference type="EMBL" id="JAAXLS010000074">
    <property type="protein sequence ID" value="NKQ59002.1"/>
    <property type="molecule type" value="Genomic_DNA"/>
</dbReference>
<keyword evidence="2" id="KW-0812">Transmembrane</keyword>
<dbReference type="InterPro" id="IPR000045">
    <property type="entry name" value="Prepilin_IV_endopep_pep"/>
</dbReference>
<gene>
    <name evidence="4" type="ORF">HFP15_39790</name>
</gene>